<gene>
    <name evidence="2" type="ORF">SMSP2_00891</name>
</gene>
<dbReference type="Pfam" id="PF13385">
    <property type="entry name" value="Laminin_G_3"/>
    <property type="match status" value="2"/>
</dbReference>
<dbReference type="EMBL" id="CP019646">
    <property type="protein sequence ID" value="AQQ70539.1"/>
    <property type="molecule type" value="Genomic_DNA"/>
</dbReference>
<evidence type="ECO:0000256" key="1">
    <source>
        <dbReference type="SAM" id="SignalP"/>
    </source>
</evidence>
<evidence type="ECO:0000313" key="3">
    <source>
        <dbReference type="Proteomes" id="UP000188181"/>
    </source>
</evidence>
<dbReference type="OrthoDB" id="789771at2"/>
<dbReference type="InterPro" id="IPR013320">
    <property type="entry name" value="ConA-like_dom_sf"/>
</dbReference>
<dbReference type="Gene3D" id="2.60.40.10">
    <property type="entry name" value="Immunoglobulins"/>
    <property type="match status" value="2"/>
</dbReference>
<evidence type="ECO:0008006" key="4">
    <source>
        <dbReference type="Google" id="ProtNLM"/>
    </source>
</evidence>
<dbReference type="KEGG" id="pbas:SMSP2_00891"/>
<dbReference type="RefSeq" id="WP_146682795.1">
    <property type="nucleotide sequence ID" value="NZ_CP019646.1"/>
</dbReference>
<proteinExistence type="predicted"/>
<dbReference type="SUPFAM" id="SSF49899">
    <property type="entry name" value="Concanavalin A-like lectins/glucanases"/>
    <property type="match status" value="2"/>
</dbReference>
<feature type="signal peptide" evidence="1">
    <location>
        <begin position="1"/>
        <end position="19"/>
    </location>
</feature>
<organism evidence="2 3">
    <name type="scientific">Limihaloglobus sulfuriphilus</name>
    <dbReference type="NCBI Taxonomy" id="1851148"/>
    <lineage>
        <taxon>Bacteria</taxon>
        <taxon>Pseudomonadati</taxon>
        <taxon>Planctomycetota</taxon>
        <taxon>Phycisphaerae</taxon>
        <taxon>Sedimentisphaerales</taxon>
        <taxon>Sedimentisphaeraceae</taxon>
        <taxon>Limihaloglobus</taxon>
    </lineage>
</organism>
<dbReference type="Proteomes" id="UP000188181">
    <property type="component" value="Chromosome"/>
</dbReference>
<name>A0A1Q2MD09_9BACT</name>
<dbReference type="Gene3D" id="2.60.120.200">
    <property type="match status" value="2"/>
</dbReference>
<reference evidence="3" key="1">
    <citation type="submission" date="2017-02" db="EMBL/GenBank/DDBJ databases">
        <title>Comparative genomics and description of representatives of a novel lineage of planctomycetes thriving in anoxic sediments.</title>
        <authorList>
            <person name="Spring S."/>
            <person name="Bunk B."/>
            <person name="Sproer C."/>
        </authorList>
    </citation>
    <scope>NUCLEOTIDE SEQUENCE [LARGE SCALE GENOMIC DNA]</scope>
    <source>
        <strain evidence="3">SM-Chi-D1</strain>
    </source>
</reference>
<keyword evidence="1" id="KW-0732">Signal</keyword>
<protein>
    <recommendedName>
        <fullName evidence="4">LamG-like jellyroll fold domain-containing protein</fullName>
    </recommendedName>
</protein>
<dbReference type="InterPro" id="IPR013783">
    <property type="entry name" value="Ig-like_fold"/>
</dbReference>
<dbReference type="STRING" id="1851148.SMSP2_00891"/>
<dbReference type="AlphaFoldDB" id="A0A1Q2MD09"/>
<keyword evidence="3" id="KW-1185">Reference proteome</keyword>
<evidence type="ECO:0000313" key="2">
    <source>
        <dbReference type="EMBL" id="AQQ70539.1"/>
    </source>
</evidence>
<sequence length="903" mass="97826" precursor="true">MIKTIHIIVISLCICGMSAATSPVALQYLSFEDNFGNASLVDDAGGGVGSIDFINGPVGKAAEFTNPTAASQGDHLELSHSMAQEGSLSMYLNIDHNYDYQNVWDAGTGGWMWEMYNDSNAGKFYSKVGSWPGCALLIGQDFELGSWFHYTFTWKRNGDYVDCYVYVDGVLVDSQTGTAQQWTAPGSKFNAGGGLSGQYKFNGQMDELYIFDGVLSETDIAGLIANVESGSVATEPLPYVGCEVEEGNITLSWTAPTGIASPEYKVYVATESADFTGVAPITTSAPSTEITVESGKNYYWKVEVIDGASSYEAVVWSFKTAVAGDRLVAVSHIPFSDTSFGGATYIDDQLATSADGTITKPVAGEINIIEGGIAGSYGEFVNNGWWLRGGDSLAVANPGATGTVAMWARLDVDAVHQYYPLLWDSAPEGYNQAWKSYAFFDNNGVVEPYTVTTRVANDAWKVLTTPAVTKETWFHYAFSWNDKGNGTADIALYVDGSLVASKDNSAFTSMDSVIRIGGGGLSLGHAKWQGDMDEVYVFDSALNAEQVASLVASTSAGMLATDPSPQVGTVTMSETLGELNWQAPVNVASPRYNVYFGTTSDPGASELIESDLASTSVVVPAQIEVDTTYFWRVDVLDGANVNKGIVWSFTPEYLVGDINKDTFVNNEDIAMFSGYWQNSNLTEGSDWIVDDFESYATSQAMQTEWEVVPANYYSVYKDGDVTLDLQNNAEGNFLRYSYDLLGFGDEWGLAEFMYVFDTPKDLSQYDELEVMVNFAQGNSHEQYFTIKLFQGGVGCGGVTGEHRMDPAAYIVADPALTTDQATGWKVITADLSQYSDLTDIYGFEIGCSSAPFAAVDFDSGTIDFDNIKFIFVPECTGPVEGDINGDCVVDFQDLIVIVSNWLQ</sequence>
<accession>A0A1Q2MD09</accession>
<feature type="chain" id="PRO_5012230613" description="LamG-like jellyroll fold domain-containing protein" evidence="1">
    <location>
        <begin position="20"/>
        <end position="903"/>
    </location>
</feature>